<accession>A0ABT0UA26</accession>
<comment type="caution">
    <text evidence="1">The sequence shown here is derived from an EMBL/GenBank/DDBJ whole genome shotgun (WGS) entry which is preliminary data.</text>
</comment>
<dbReference type="Proteomes" id="UP001202961">
    <property type="component" value="Unassembled WGS sequence"/>
</dbReference>
<dbReference type="RefSeq" id="WP_250931727.1">
    <property type="nucleotide sequence ID" value="NZ_JAMQBK010000068.1"/>
</dbReference>
<evidence type="ECO:0000313" key="1">
    <source>
        <dbReference type="EMBL" id="MCM2373849.1"/>
    </source>
</evidence>
<keyword evidence="2" id="KW-1185">Reference proteome</keyword>
<evidence type="ECO:0000313" key="2">
    <source>
        <dbReference type="Proteomes" id="UP001202961"/>
    </source>
</evidence>
<proteinExistence type="predicted"/>
<dbReference type="EMBL" id="JAMQBK010000068">
    <property type="protein sequence ID" value="MCM2373849.1"/>
    <property type="molecule type" value="Genomic_DNA"/>
</dbReference>
<organism evidence="1 2">
    <name type="scientific">Aporhodopirellula aestuarii</name>
    <dbReference type="NCBI Taxonomy" id="2950107"/>
    <lineage>
        <taxon>Bacteria</taxon>
        <taxon>Pseudomonadati</taxon>
        <taxon>Planctomycetota</taxon>
        <taxon>Planctomycetia</taxon>
        <taxon>Pirellulales</taxon>
        <taxon>Pirellulaceae</taxon>
        <taxon>Aporhodopirellula</taxon>
    </lineage>
</organism>
<name>A0ABT0UA26_9BACT</name>
<sequence>MSESPNPYRPPAPLSKPPTRKWSIWRLFRRHPRILEIGVRWSELSIVEGIAFFVDPNDSSVAIAVSPSAITTDDRMELVTSEATRVLPELFLRRRSFRNLIHGQKMTVRLVESYAEAKTSVRREHSVTWDEMVKQLPQLESL</sequence>
<reference evidence="1 2" key="1">
    <citation type="journal article" date="2022" name="Syst. Appl. Microbiol.">
        <title>Rhodopirellula aestuarii sp. nov., a novel member of the genus Rhodopirellula isolated from brackish sediments collected in the Tagus River estuary, Portugal.</title>
        <authorList>
            <person name="Vitorino I.R."/>
            <person name="Klimek D."/>
            <person name="Calusinska M."/>
            <person name="Lobo-da-Cunha A."/>
            <person name="Vasconcelos V."/>
            <person name="Lage O.M."/>
        </authorList>
    </citation>
    <scope>NUCLEOTIDE SEQUENCE [LARGE SCALE GENOMIC DNA]</scope>
    <source>
        <strain evidence="1 2">ICT_H3.1</strain>
    </source>
</reference>
<gene>
    <name evidence="1" type="ORF">NB063_24805</name>
</gene>
<protein>
    <submittedName>
        <fullName evidence="1">Uncharacterized protein</fullName>
    </submittedName>
</protein>